<organism evidence="2 3">
    <name type="scientific">Amborella trichopoda</name>
    <dbReference type="NCBI Taxonomy" id="13333"/>
    <lineage>
        <taxon>Eukaryota</taxon>
        <taxon>Viridiplantae</taxon>
        <taxon>Streptophyta</taxon>
        <taxon>Embryophyta</taxon>
        <taxon>Tracheophyta</taxon>
        <taxon>Spermatophyta</taxon>
        <taxon>Magnoliopsida</taxon>
        <taxon>Amborellales</taxon>
        <taxon>Amborellaceae</taxon>
        <taxon>Amborella</taxon>
    </lineage>
</organism>
<dbReference type="EMBL" id="KI394155">
    <property type="protein sequence ID" value="ERN04839.1"/>
    <property type="molecule type" value="Genomic_DNA"/>
</dbReference>
<keyword evidence="1" id="KW-1133">Transmembrane helix</keyword>
<dbReference type="Proteomes" id="UP000017836">
    <property type="component" value="Unassembled WGS sequence"/>
</dbReference>
<protein>
    <submittedName>
        <fullName evidence="2">Uncharacterized protein</fullName>
    </submittedName>
</protein>
<gene>
    <name evidence="2" type="ORF">AMTR_s00146p00051640</name>
</gene>
<feature type="transmembrane region" description="Helical" evidence="1">
    <location>
        <begin position="57"/>
        <end position="75"/>
    </location>
</feature>
<accession>W1PAW9</accession>
<feature type="transmembrane region" description="Helical" evidence="1">
    <location>
        <begin position="81"/>
        <end position="107"/>
    </location>
</feature>
<name>W1PAW9_AMBTC</name>
<evidence type="ECO:0000256" key="1">
    <source>
        <dbReference type="SAM" id="Phobius"/>
    </source>
</evidence>
<dbReference type="Gramene" id="ERN04839">
    <property type="protein sequence ID" value="ERN04839"/>
    <property type="gene ID" value="AMTR_s00146p00051640"/>
</dbReference>
<reference evidence="3" key="1">
    <citation type="journal article" date="2013" name="Science">
        <title>The Amborella genome and the evolution of flowering plants.</title>
        <authorList>
            <consortium name="Amborella Genome Project"/>
        </authorList>
    </citation>
    <scope>NUCLEOTIDE SEQUENCE [LARGE SCALE GENOMIC DNA]</scope>
</reference>
<keyword evidence="1" id="KW-0812">Transmembrane</keyword>
<evidence type="ECO:0000313" key="2">
    <source>
        <dbReference type="EMBL" id="ERN04839.1"/>
    </source>
</evidence>
<evidence type="ECO:0000313" key="3">
    <source>
        <dbReference type="Proteomes" id="UP000017836"/>
    </source>
</evidence>
<proteinExistence type="predicted"/>
<feature type="transmembrane region" description="Helical" evidence="1">
    <location>
        <begin position="119"/>
        <end position="141"/>
    </location>
</feature>
<sequence length="145" mass="16082">MPCSFTANRKWLPDSCKKQPYPGGMVHFPANEQPDPPVFKKLMDALLNTKPAYKASGFLAITLASSVGLATFLQFETENAFVSAILLMIYFLCFMVAAATIILNIFVAESRRSMRVMKGLFGIEMILLILAFLLNVCLLLPDVMP</sequence>
<dbReference type="HOGENOM" id="CLU_1789461_0_0_1"/>
<keyword evidence="3" id="KW-1185">Reference proteome</keyword>
<keyword evidence="1" id="KW-0472">Membrane</keyword>
<dbReference type="AlphaFoldDB" id="W1PAW9"/>